<reference evidence="1" key="1">
    <citation type="submission" date="2022-10" db="EMBL/GenBank/DDBJ databases">
        <title>Genome Sequence of Xylaria curta.</title>
        <authorList>
            <person name="Buettner E."/>
        </authorList>
    </citation>
    <scope>NUCLEOTIDE SEQUENCE</scope>
    <source>
        <strain evidence="1">Babe10</strain>
    </source>
</reference>
<gene>
    <name evidence="1" type="ORF">NUW58_g539</name>
</gene>
<keyword evidence="2" id="KW-1185">Reference proteome</keyword>
<dbReference type="Proteomes" id="UP001143856">
    <property type="component" value="Unassembled WGS sequence"/>
</dbReference>
<sequence>MEPLPARHTPPSITSKPLPGLGALSVYARTRRYPQTRVIVEPLLWTKLQLELLECTFSEPLHAPPTVTKLNYDGDSNCQRAFAHHMFRSRGFGNRAIAVRCLIGGPQVPLQCLDFNFSFGSYNNVLLPCSYFCMRDKCEGANKLTPIVAYVDHDHIVHLRRMKFSRMYGIEDPGLRLARIRLKSYNLAEPLQDPYLVAVLIAFAQKQRRALKPAMLEQVAGVCPKLLRTSGNTDLIHLYSTNMSLTFLSMFDNPAVPPPTPQSLSIQITAIPCEPLNTLRDRIMAQVLSVTTPEEAGGSDYSIVFK</sequence>
<accession>A0ACC1PPT5</accession>
<comment type="caution">
    <text evidence="1">The sequence shown here is derived from an EMBL/GenBank/DDBJ whole genome shotgun (WGS) entry which is preliminary data.</text>
</comment>
<evidence type="ECO:0000313" key="2">
    <source>
        <dbReference type="Proteomes" id="UP001143856"/>
    </source>
</evidence>
<evidence type="ECO:0000313" key="1">
    <source>
        <dbReference type="EMBL" id="KAJ2997759.1"/>
    </source>
</evidence>
<organism evidence="1 2">
    <name type="scientific">Xylaria curta</name>
    <dbReference type="NCBI Taxonomy" id="42375"/>
    <lineage>
        <taxon>Eukaryota</taxon>
        <taxon>Fungi</taxon>
        <taxon>Dikarya</taxon>
        <taxon>Ascomycota</taxon>
        <taxon>Pezizomycotina</taxon>
        <taxon>Sordariomycetes</taxon>
        <taxon>Xylariomycetidae</taxon>
        <taxon>Xylariales</taxon>
        <taxon>Xylariaceae</taxon>
        <taxon>Xylaria</taxon>
    </lineage>
</organism>
<dbReference type="EMBL" id="JAPDGR010000047">
    <property type="protein sequence ID" value="KAJ2997759.1"/>
    <property type="molecule type" value="Genomic_DNA"/>
</dbReference>
<name>A0ACC1PPT5_9PEZI</name>
<proteinExistence type="predicted"/>
<protein>
    <submittedName>
        <fullName evidence="1">Uncharacterized protein</fullName>
    </submittedName>
</protein>